<dbReference type="SUPFAM" id="SSF46785">
    <property type="entry name" value="Winged helix' DNA-binding domain"/>
    <property type="match status" value="1"/>
</dbReference>
<evidence type="ECO:0000313" key="3">
    <source>
        <dbReference type="Proteomes" id="UP001359886"/>
    </source>
</evidence>
<dbReference type="GO" id="GO:0003700">
    <property type="term" value="F:DNA-binding transcription factor activity"/>
    <property type="evidence" value="ECO:0007669"/>
    <property type="project" value="TreeGrafter"/>
</dbReference>
<reference evidence="2 3" key="1">
    <citation type="submission" date="2024-02" db="EMBL/GenBank/DDBJ databases">
        <title>A novel Wenzhouxiangellaceae bacterium, isolated from coastal sediments.</title>
        <authorList>
            <person name="Du Z.-J."/>
            <person name="Ye Y.-Q."/>
            <person name="Zhang X.-Y."/>
        </authorList>
    </citation>
    <scope>NUCLEOTIDE SEQUENCE [LARGE SCALE GENOMIC DNA]</scope>
    <source>
        <strain evidence="2 3">CH-27</strain>
    </source>
</reference>
<dbReference type="PROSITE" id="PS51197">
    <property type="entry name" value="HTH_RRF2_2"/>
    <property type="match status" value="1"/>
</dbReference>
<sequence>MRITSFTDFGLRVLMYLAATRGTAVSTGEIAATFDISQHHLAKVVRALARGGFVQSQRGRNGGLSLGRQPQNITLGEVVRHLEQRIPLVECFREDGGHCRLNPDCRLKSQLAAAQEAFINELDKLTIEDCAWHRARAIHPPIIAE</sequence>
<dbReference type="InterPro" id="IPR000944">
    <property type="entry name" value="Tscrpt_reg_Rrf2"/>
</dbReference>
<organism evidence="2 3">
    <name type="scientific">Elongatibacter sediminis</name>
    <dbReference type="NCBI Taxonomy" id="3119006"/>
    <lineage>
        <taxon>Bacteria</taxon>
        <taxon>Pseudomonadati</taxon>
        <taxon>Pseudomonadota</taxon>
        <taxon>Gammaproteobacteria</taxon>
        <taxon>Chromatiales</taxon>
        <taxon>Wenzhouxiangellaceae</taxon>
        <taxon>Elongatibacter</taxon>
    </lineage>
</organism>
<evidence type="ECO:0000256" key="1">
    <source>
        <dbReference type="ARBA" id="ARBA00023125"/>
    </source>
</evidence>
<dbReference type="Gene3D" id="1.10.10.10">
    <property type="entry name" value="Winged helix-like DNA-binding domain superfamily/Winged helix DNA-binding domain"/>
    <property type="match status" value="1"/>
</dbReference>
<dbReference type="RefSeq" id="WP_354693556.1">
    <property type="nucleotide sequence ID" value="NZ_JAZHOG010000001.1"/>
</dbReference>
<accession>A0AAW9RBX7</accession>
<proteinExistence type="predicted"/>
<name>A0AAW9RBX7_9GAMM</name>
<dbReference type="Pfam" id="PF02082">
    <property type="entry name" value="Rrf2"/>
    <property type="match status" value="1"/>
</dbReference>
<dbReference type="PANTHER" id="PTHR33221">
    <property type="entry name" value="WINGED HELIX-TURN-HELIX TRANSCRIPTIONAL REGULATOR, RRF2 FAMILY"/>
    <property type="match status" value="1"/>
</dbReference>
<evidence type="ECO:0000313" key="2">
    <source>
        <dbReference type="EMBL" id="MEJ8566233.1"/>
    </source>
</evidence>
<dbReference type="AlphaFoldDB" id="A0AAW9RBX7"/>
<dbReference type="InterPro" id="IPR036390">
    <property type="entry name" value="WH_DNA-bd_sf"/>
</dbReference>
<dbReference type="Proteomes" id="UP001359886">
    <property type="component" value="Unassembled WGS sequence"/>
</dbReference>
<keyword evidence="3" id="KW-1185">Reference proteome</keyword>
<protein>
    <submittedName>
        <fullName evidence="2">Rrf2 family transcriptional regulator</fullName>
    </submittedName>
</protein>
<dbReference type="NCBIfam" id="TIGR00738">
    <property type="entry name" value="rrf2_super"/>
    <property type="match status" value="1"/>
</dbReference>
<dbReference type="EMBL" id="JAZHOG010000001">
    <property type="protein sequence ID" value="MEJ8566233.1"/>
    <property type="molecule type" value="Genomic_DNA"/>
</dbReference>
<dbReference type="InterPro" id="IPR036388">
    <property type="entry name" value="WH-like_DNA-bd_sf"/>
</dbReference>
<dbReference type="GO" id="GO:0005829">
    <property type="term" value="C:cytosol"/>
    <property type="evidence" value="ECO:0007669"/>
    <property type="project" value="TreeGrafter"/>
</dbReference>
<keyword evidence="1" id="KW-0238">DNA-binding</keyword>
<dbReference type="GO" id="GO:0003677">
    <property type="term" value="F:DNA binding"/>
    <property type="evidence" value="ECO:0007669"/>
    <property type="project" value="UniProtKB-KW"/>
</dbReference>
<dbReference type="PANTHER" id="PTHR33221:SF4">
    <property type="entry name" value="HTH-TYPE TRANSCRIPTIONAL REPRESSOR NSRR"/>
    <property type="match status" value="1"/>
</dbReference>
<gene>
    <name evidence="2" type="ORF">V3330_01240</name>
</gene>
<comment type="caution">
    <text evidence="2">The sequence shown here is derived from an EMBL/GenBank/DDBJ whole genome shotgun (WGS) entry which is preliminary data.</text>
</comment>